<evidence type="ECO:0000313" key="1">
    <source>
        <dbReference type="EMBL" id="QHT11317.1"/>
    </source>
</evidence>
<name>A0A6C0D476_9ZZZZ</name>
<reference evidence="1" key="1">
    <citation type="journal article" date="2020" name="Nature">
        <title>Giant virus diversity and host interactions through global metagenomics.</title>
        <authorList>
            <person name="Schulz F."/>
            <person name="Roux S."/>
            <person name="Paez-Espino D."/>
            <person name="Jungbluth S."/>
            <person name="Walsh D.A."/>
            <person name="Denef V.J."/>
            <person name="McMahon K.D."/>
            <person name="Konstantinidis K.T."/>
            <person name="Eloe-Fadrosh E.A."/>
            <person name="Kyrpides N.C."/>
            <person name="Woyke T."/>
        </authorList>
    </citation>
    <scope>NUCLEOTIDE SEQUENCE</scope>
    <source>
        <strain evidence="1">GVMAG-M-3300023174-116</strain>
    </source>
</reference>
<evidence type="ECO:0008006" key="2">
    <source>
        <dbReference type="Google" id="ProtNLM"/>
    </source>
</evidence>
<proteinExistence type="predicted"/>
<dbReference type="AlphaFoldDB" id="A0A6C0D476"/>
<protein>
    <recommendedName>
        <fullName evidence="2">CPW-WPC domain-containing protein</fullName>
    </recommendedName>
</protein>
<sequence length="122" mass="13487">MITKFNKMVLMVASILLILGLIIIGIVIARTLAEEVFPPVVTDCPDYWNVTYNAANEVICTNNQINSGKAISNCRNYPTSRFTVNGTSDADKLCEKSKWAKDCNIHWDGITNNPKACANTTM</sequence>
<accession>A0A6C0D476</accession>
<organism evidence="1">
    <name type="scientific">viral metagenome</name>
    <dbReference type="NCBI Taxonomy" id="1070528"/>
    <lineage>
        <taxon>unclassified sequences</taxon>
        <taxon>metagenomes</taxon>
        <taxon>organismal metagenomes</taxon>
    </lineage>
</organism>
<dbReference type="EMBL" id="MN739534">
    <property type="protein sequence ID" value="QHT11317.1"/>
    <property type="molecule type" value="Genomic_DNA"/>
</dbReference>